<dbReference type="Proteomes" id="UP001345219">
    <property type="component" value="Chromosome 16"/>
</dbReference>
<name>A0AAN7JSK2_9MYRT</name>
<accession>A0AAN7JSK2</accession>
<comment type="caution">
    <text evidence="1">The sequence shown here is derived from an EMBL/GenBank/DDBJ whole genome shotgun (WGS) entry which is preliminary data.</text>
</comment>
<gene>
    <name evidence="1" type="ORF">SAY87_021377</name>
</gene>
<reference evidence="1 2" key="1">
    <citation type="journal article" date="2023" name="Hortic Res">
        <title>Pangenome of water caltrop reveals structural variations and asymmetric subgenome divergence after allopolyploidization.</title>
        <authorList>
            <person name="Zhang X."/>
            <person name="Chen Y."/>
            <person name="Wang L."/>
            <person name="Yuan Y."/>
            <person name="Fang M."/>
            <person name="Shi L."/>
            <person name="Lu R."/>
            <person name="Comes H.P."/>
            <person name="Ma Y."/>
            <person name="Chen Y."/>
            <person name="Huang G."/>
            <person name="Zhou Y."/>
            <person name="Zheng Z."/>
            <person name="Qiu Y."/>
        </authorList>
    </citation>
    <scope>NUCLEOTIDE SEQUENCE [LARGE SCALE GENOMIC DNA]</scope>
    <source>
        <tissue evidence="1">Roots</tissue>
    </source>
</reference>
<evidence type="ECO:0000313" key="1">
    <source>
        <dbReference type="EMBL" id="KAK4752579.1"/>
    </source>
</evidence>
<proteinExistence type="predicted"/>
<dbReference type="AlphaFoldDB" id="A0AAN7JSK2"/>
<dbReference type="EMBL" id="JAXIOK010000016">
    <property type="protein sequence ID" value="KAK4752579.1"/>
    <property type="molecule type" value="Genomic_DNA"/>
</dbReference>
<evidence type="ECO:0000313" key="2">
    <source>
        <dbReference type="Proteomes" id="UP001345219"/>
    </source>
</evidence>
<keyword evidence="2" id="KW-1185">Reference proteome</keyword>
<organism evidence="1 2">
    <name type="scientific">Trapa incisa</name>
    <dbReference type="NCBI Taxonomy" id="236973"/>
    <lineage>
        <taxon>Eukaryota</taxon>
        <taxon>Viridiplantae</taxon>
        <taxon>Streptophyta</taxon>
        <taxon>Embryophyta</taxon>
        <taxon>Tracheophyta</taxon>
        <taxon>Spermatophyta</taxon>
        <taxon>Magnoliopsida</taxon>
        <taxon>eudicotyledons</taxon>
        <taxon>Gunneridae</taxon>
        <taxon>Pentapetalae</taxon>
        <taxon>rosids</taxon>
        <taxon>malvids</taxon>
        <taxon>Myrtales</taxon>
        <taxon>Lythraceae</taxon>
        <taxon>Trapa</taxon>
    </lineage>
</organism>
<protein>
    <submittedName>
        <fullName evidence="1">Uncharacterized protein</fullName>
    </submittedName>
</protein>
<sequence>MTIENLIIKLTWKKVVQSPPLILPETRWADPVEVEEQPLSQRLWVETKKLGQILGPAIFSQIAAYCMNIISQAFDDQG</sequence>